<name>A0A5B9MGG9_9BACT</name>
<evidence type="ECO:0000256" key="1">
    <source>
        <dbReference type="ARBA" id="ARBA00010641"/>
    </source>
</evidence>
<accession>A0A5B9MGG9</accession>
<comment type="similarity">
    <text evidence="1">Belongs to the sigma-70 factor family. ECF subfamily.</text>
</comment>
<dbReference type="InterPro" id="IPR036388">
    <property type="entry name" value="WH-like_DNA-bd_sf"/>
</dbReference>
<evidence type="ECO:0000259" key="6">
    <source>
        <dbReference type="Pfam" id="PF04542"/>
    </source>
</evidence>
<dbReference type="GO" id="GO:0003677">
    <property type="term" value="F:DNA binding"/>
    <property type="evidence" value="ECO:0007669"/>
    <property type="project" value="UniProtKB-KW"/>
</dbReference>
<dbReference type="RefSeq" id="WP_147868182.1">
    <property type="nucleotide sequence ID" value="NZ_CP036264.1"/>
</dbReference>
<dbReference type="Gene3D" id="1.10.1740.10">
    <property type="match status" value="1"/>
</dbReference>
<dbReference type="InterPro" id="IPR013249">
    <property type="entry name" value="RNA_pol_sigma70_r4_t2"/>
</dbReference>
<dbReference type="SUPFAM" id="SSF88946">
    <property type="entry name" value="Sigma2 domain of RNA polymerase sigma factors"/>
    <property type="match status" value="1"/>
</dbReference>
<dbReference type="AlphaFoldDB" id="A0A5B9MGG9"/>
<dbReference type="InterPro" id="IPR039425">
    <property type="entry name" value="RNA_pol_sigma-70-like"/>
</dbReference>
<keyword evidence="3" id="KW-0731">Sigma factor</keyword>
<organism evidence="8 9">
    <name type="scientific">Stieleria maiorica</name>
    <dbReference type="NCBI Taxonomy" id="2795974"/>
    <lineage>
        <taxon>Bacteria</taxon>
        <taxon>Pseudomonadati</taxon>
        <taxon>Planctomycetota</taxon>
        <taxon>Planctomycetia</taxon>
        <taxon>Pirellulales</taxon>
        <taxon>Pirellulaceae</taxon>
        <taxon>Stieleria</taxon>
    </lineage>
</organism>
<evidence type="ECO:0000313" key="8">
    <source>
        <dbReference type="EMBL" id="QEF98674.1"/>
    </source>
</evidence>
<dbReference type="GO" id="GO:0016987">
    <property type="term" value="F:sigma factor activity"/>
    <property type="evidence" value="ECO:0007669"/>
    <property type="project" value="UniProtKB-KW"/>
</dbReference>
<evidence type="ECO:0000256" key="5">
    <source>
        <dbReference type="ARBA" id="ARBA00023163"/>
    </source>
</evidence>
<keyword evidence="2" id="KW-0805">Transcription regulation</keyword>
<dbReference type="KEGG" id="smam:Mal15_27290"/>
<dbReference type="Pfam" id="PF04542">
    <property type="entry name" value="Sigma70_r2"/>
    <property type="match status" value="1"/>
</dbReference>
<dbReference type="PANTHER" id="PTHR43133">
    <property type="entry name" value="RNA POLYMERASE ECF-TYPE SIGMA FACTO"/>
    <property type="match status" value="1"/>
</dbReference>
<dbReference type="SUPFAM" id="SSF88659">
    <property type="entry name" value="Sigma3 and sigma4 domains of RNA polymerase sigma factors"/>
    <property type="match status" value="1"/>
</dbReference>
<dbReference type="InterPro" id="IPR013325">
    <property type="entry name" value="RNA_pol_sigma_r2"/>
</dbReference>
<sequence>MTKDAASATPLPNHTDETAPDRLDVQQWYRRIYAFCQARLICDSDSEDAAQETFVRAIIHLHRLRTRDAIGGWLRQIAHNVCVDMIRRQQVRRSAGIDVQSIPTENEADAPADRDQKEHLMRLIAALPEPQREVLLLHYYDNLTYDEIAAWLGVARSTVHDRLHRARMKLKAELTTTGDAP</sequence>
<evidence type="ECO:0000256" key="3">
    <source>
        <dbReference type="ARBA" id="ARBA00023082"/>
    </source>
</evidence>
<keyword evidence="4" id="KW-0238">DNA-binding</keyword>
<dbReference type="InterPro" id="IPR013324">
    <property type="entry name" value="RNA_pol_sigma_r3/r4-like"/>
</dbReference>
<dbReference type="CDD" id="cd06171">
    <property type="entry name" value="Sigma70_r4"/>
    <property type="match status" value="1"/>
</dbReference>
<gene>
    <name evidence="8" type="primary">sigM_1</name>
    <name evidence="8" type="ORF">Mal15_27290</name>
</gene>
<feature type="domain" description="RNA polymerase sigma-70 region 2" evidence="6">
    <location>
        <begin position="25"/>
        <end position="90"/>
    </location>
</feature>
<dbReference type="PANTHER" id="PTHR43133:SF8">
    <property type="entry name" value="RNA POLYMERASE SIGMA FACTOR HI_1459-RELATED"/>
    <property type="match status" value="1"/>
</dbReference>
<reference evidence="8 9" key="1">
    <citation type="submission" date="2019-02" db="EMBL/GenBank/DDBJ databases">
        <title>Planctomycetal bacteria perform biofilm scaping via a novel small molecule.</title>
        <authorList>
            <person name="Jeske O."/>
            <person name="Boedeker C."/>
            <person name="Wiegand S."/>
            <person name="Breitling P."/>
            <person name="Kallscheuer N."/>
            <person name="Jogler M."/>
            <person name="Rohde M."/>
            <person name="Petersen J."/>
            <person name="Medema M.H."/>
            <person name="Surup F."/>
            <person name="Jogler C."/>
        </authorList>
    </citation>
    <scope>NUCLEOTIDE SEQUENCE [LARGE SCALE GENOMIC DNA]</scope>
    <source>
        <strain evidence="8 9">Mal15</strain>
    </source>
</reference>
<feature type="domain" description="RNA polymerase sigma factor 70 region 4 type 2" evidence="7">
    <location>
        <begin position="120"/>
        <end position="170"/>
    </location>
</feature>
<dbReference type="InterPro" id="IPR014284">
    <property type="entry name" value="RNA_pol_sigma-70_dom"/>
</dbReference>
<evidence type="ECO:0000256" key="2">
    <source>
        <dbReference type="ARBA" id="ARBA00023015"/>
    </source>
</evidence>
<keyword evidence="5" id="KW-0804">Transcription</keyword>
<dbReference type="NCBIfam" id="TIGR02937">
    <property type="entry name" value="sigma70-ECF"/>
    <property type="match status" value="1"/>
</dbReference>
<dbReference type="EMBL" id="CP036264">
    <property type="protein sequence ID" value="QEF98674.1"/>
    <property type="molecule type" value="Genomic_DNA"/>
</dbReference>
<evidence type="ECO:0000256" key="4">
    <source>
        <dbReference type="ARBA" id="ARBA00023125"/>
    </source>
</evidence>
<evidence type="ECO:0000313" key="9">
    <source>
        <dbReference type="Proteomes" id="UP000321353"/>
    </source>
</evidence>
<protein>
    <submittedName>
        <fullName evidence="8">RNA polymerase sigma factor SigM</fullName>
    </submittedName>
</protein>
<keyword evidence="9" id="KW-1185">Reference proteome</keyword>
<dbReference type="GO" id="GO:0006352">
    <property type="term" value="P:DNA-templated transcription initiation"/>
    <property type="evidence" value="ECO:0007669"/>
    <property type="project" value="InterPro"/>
</dbReference>
<proteinExistence type="inferred from homology"/>
<evidence type="ECO:0000259" key="7">
    <source>
        <dbReference type="Pfam" id="PF08281"/>
    </source>
</evidence>
<dbReference type="InterPro" id="IPR007627">
    <property type="entry name" value="RNA_pol_sigma70_r2"/>
</dbReference>
<dbReference type="Proteomes" id="UP000321353">
    <property type="component" value="Chromosome"/>
</dbReference>
<dbReference type="Gene3D" id="1.10.10.10">
    <property type="entry name" value="Winged helix-like DNA-binding domain superfamily/Winged helix DNA-binding domain"/>
    <property type="match status" value="1"/>
</dbReference>
<dbReference type="Pfam" id="PF08281">
    <property type="entry name" value="Sigma70_r4_2"/>
    <property type="match status" value="1"/>
</dbReference>